<proteinExistence type="predicted"/>
<accession>A0A859QVB7</accession>
<name>A0A859QVB7_9HYPH</name>
<dbReference type="AlphaFoldDB" id="A0A859QVB7"/>
<keyword evidence="3" id="KW-1185">Reference proteome</keyword>
<organism evidence="2 3">
    <name type="scientific">Sinorhizobium mexicanum</name>
    <dbReference type="NCBI Taxonomy" id="375549"/>
    <lineage>
        <taxon>Bacteria</taxon>
        <taxon>Pseudomonadati</taxon>
        <taxon>Pseudomonadota</taxon>
        <taxon>Alphaproteobacteria</taxon>
        <taxon>Hyphomicrobiales</taxon>
        <taxon>Rhizobiaceae</taxon>
        <taxon>Sinorhizobium/Ensifer group</taxon>
        <taxon>Sinorhizobium</taxon>
    </lineage>
</organism>
<dbReference type="EMBL" id="CP041238">
    <property type="protein sequence ID" value="QLL63479.1"/>
    <property type="molecule type" value="Genomic_DNA"/>
</dbReference>
<evidence type="ECO:0000259" key="1">
    <source>
        <dbReference type="Pfam" id="PF18743"/>
    </source>
</evidence>
<feature type="domain" description="REase AHJR-like" evidence="1">
    <location>
        <begin position="3"/>
        <end position="116"/>
    </location>
</feature>
<evidence type="ECO:0000313" key="2">
    <source>
        <dbReference type="EMBL" id="QLL63479.1"/>
    </source>
</evidence>
<evidence type="ECO:0000313" key="3">
    <source>
        <dbReference type="Proteomes" id="UP000510721"/>
    </source>
</evidence>
<reference evidence="2 3" key="1">
    <citation type="submission" date="2019-06" db="EMBL/GenBank/DDBJ databases">
        <title>Complete genome sequence of Ensifer mexicanus ITTG R7 isolated from nodules of Acacia angustissima (Mill.) Kuntze.</title>
        <authorList>
            <person name="Rincon-Rosales R."/>
            <person name="Rogel M.A."/>
            <person name="Guerrero G."/>
            <person name="Rincon-Molina C.I."/>
            <person name="Lopez-Lopez A."/>
            <person name="Martinez-Romero E."/>
        </authorList>
    </citation>
    <scope>NUCLEOTIDE SEQUENCE [LARGE SCALE GENOMIC DNA]</scope>
    <source>
        <strain evidence="2 3">ITTG R7</strain>
    </source>
</reference>
<dbReference type="KEGG" id="emx:FKV68_19545"/>
<gene>
    <name evidence="2" type="ORF">FKV68_19545</name>
</gene>
<dbReference type="RefSeq" id="WP_180939361.1">
    <property type="nucleotide sequence ID" value="NZ_CP041238.1"/>
</dbReference>
<dbReference type="Proteomes" id="UP000510721">
    <property type="component" value="Chromosome"/>
</dbReference>
<protein>
    <recommendedName>
        <fullName evidence="1">REase AHJR-like domain-containing protein</fullName>
    </recommendedName>
</protein>
<dbReference type="InterPro" id="IPR040902">
    <property type="entry name" value="AHJR-like"/>
</dbReference>
<sequence length="223" mass="24753">MKPESSSREAQRASELAIDYRNKGFQVSIPSSPAESPEFLRRLHYIPDIIARSAEENLVIAVKSRETMRDLANLSEVAELINSQPGWKFVVVFTNPREPSNVNSRSSAEKVSQLLEKSEVIAGPDAAHLEASFLFAWAALEASLRLLPETRKSEKNPSTPWTLIRDAAMAGHIGRDEAQSLGRLLKIRNSILHAGNESPPQASDVHVLRRVAEEVVQVATRQR</sequence>
<dbReference type="Pfam" id="PF18743">
    <property type="entry name" value="AHJR-like"/>
    <property type="match status" value="1"/>
</dbReference>